<evidence type="ECO:0000256" key="9">
    <source>
        <dbReference type="ARBA" id="ARBA00023136"/>
    </source>
</evidence>
<dbReference type="GO" id="GO:0015627">
    <property type="term" value="C:type II protein secretion system complex"/>
    <property type="evidence" value="ECO:0007669"/>
    <property type="project" value="InterPro"/>
</dbReference>
<keyword evidence="15" id="KW-1185">Reference proteome</keyword>
<dbReference type="EMBL" id="WNKZ01000020">
    <property type="protein sequence ID" value="MTV52956.1"/>
    <property type="molecule type" value="Genomic_DNA"/>
</dbReference>
<dbReference type="Proteomes" id="UP000622638">
    <property type="component" value="Unassembled WGS sequence"/>
</dbReference>
<comment type="caution">
    <text evidence="13">The sequence shown here is derived from an EMBL/GenBank/DDBJ whole genome shotgun (WGS) entry which is preliminary data.</text>
</comment>
<dbReference type="Gene3D" id="3.30.1360.100">
    <property type="entry name" value="General secretion pathway protein M, EpsM"/>
    <property type="match status" value="1"/>
</dbReference>
<evidence type="ECO:0000313" key="15">
    <source>
        <dbReference type="Proteomes" id="UP000622638"/>
    </source>
</evidence>
<keyword evidence="6 11" id="KW-0812">Transmembrane</keyword>
<keyword evidence="4" id="KW-1003">Cell membrane</keyword>
<evidence type="ECO:0000256" key="1">
    <source>
        <dbReference type="ARBA" id="ARBA00004377"/>
    </source>
</evidence>
<dbReference type="RefSeq" id="WP_155470280.1">
    <property type="nucleotide sequence ID" value="NZ_BMKG01000013.1"/>
</dbReference>
<evidence type="ECO:0000256" key="11">
    <source>
        <dbReference type="SAM" id="Phobius"/>
    </source>
</evidence>
<dbReference type="OrthoDB" id="8776177at2"/>
<evidence type="ECO:0000313" key="13">
    <source>
        <dbReference type="EMBL" id="MTV52956.1"/>
    </source>
</evidence>
<dbReference type="Pfam" id="PF04612">
    <property type="entry name" value="T2SSM"/>
    <property type="match status" value="1"/>
</dbReference>
<evidence type="ECO:0000313" key="14">
    <source>
        <dbReference type="Proteomes" id="UP000430634"/>
    </source>
</evidence>
<reference evidence="13 14" key="3">
    <citation type="submission" date="2019-11" db="EMBL/GenBank/DDBJ databases">
        <title>Type strains purchased from KCTC, JCM and DSMZ.</title>
        <authorList>
            <person name="Lu H."/>
        </authorList>
    </citation>
    <scope>NUCLEOTIDE SEQUENCE [LARGE SCALE GENOMIC DNA]</scope>
    <source>
        <strain evidence="13 14">KCTC 52429</strain>
    </source>
</reference>
<evidence type="ECO:0000256" key="6">
    <source>
        <dbReference type="ARBA" id="ARBA00022692"/>
    </source>
</evidence>
<accession>A0A6I3SWN9</accession>
<feature type="transmembrane region" description="Helical" evidence="11">
    <location>
        <begin position="29"/>
        <end position="51"/>
    </location>
</feature>
<dbReference type="GO" id="GO:0005886">
    <property type="term" value="C:plasma membrane"/>
    <property type="evidence" value="ECO:0007669"/>
    <property type="project" value="UniProtKB-SubCell"/>
</dbReference>
<reference evidence="15" key="2">
    <citation type="journal article" date="2019" name="Int. J. Syst. Evol. Microbiol.">
        <title>The Global Catalogue of Microorganisms (GCM) 10K type strain sequencing project: providing services to taxonomists for standard genome sequencing and annotation.</title>
        <authorList>
            <consortium name="The Broad Institute Genomics Platform"/>
            <consortium name="The Broad Institute Genome Sequencing Center for Infectious Disease"/>
            <person name="Wu L."/>
            <person name="Ma J."/>
        </authorList>
    </citation>
    <scope>NUCLEOTIDE SEQUENCE [LARGE SCALE GENOMIC DNA]</scope>
    <source>
        <strain evidence="15">CGMCC 1.15931</strain>
    </source>
</reference>
<dbReference type="EMBL" id="BMKG01000013">
    <property type="protein sequence ID" value="GGC08631.1"/>
    <property type="molecule type" value="Genomic_DNA"/>
</dbReference>
<keyword evidence="9 11" id="KW-0472">Membrane</keyword>
<evidence type="ECO:0000256" key="2">
    <source>
        <dbReference type="ARBA" id="ARBA00010637"/>
    </source>
</evidence>
<keyword evidence="7" id="KW-0653">Protein transport</keyword>
<sequence length="172" mass="18323">MSKLNDIFKDGRATAAAFWGERTEQERRFLAVGGIVVALGLVYGLLVDPALTGRDKLRKELPVLRQEAAELQALASQVAQLSAQPPAPSAPLSRDALNAALTAQGLVPQNLVMTGEYIKVEFKGVPFAALVTWLDAARRENRVVVQDGTISGQDTAGMVDAALTLRQAAGSR</sequence>
<gene>
    <name evidence="12" type="ORF">GCM10011572_32750</name>
    <name evidence="13" type="ORF">GM672_09455</name>
</gene>
<organism evidence="13 14">
    <name type="scientific">Pseudoduganella buxea</name>
    <dbReference type="NCBI Taxonomy" id="1949069"/>
    <lineage>
        <taxon>Bacteria</taxon>
        <taxon>Pseudomonadati</taxon>
        <taxon>Pseudomonadota</taxon>
        <taxon>Betaproteobacteria</taxon>
        <taxon>Burkholderiales</taxon>
        <taxon>Oxalobacteraceae</taxon>
        <taxon>Telluria group</taxon>
        <taxon>Pseudoduganella</taxon>
    </lineage>
</organism>
<evidence type="ECO:0000256" key="7">
    <source>
        <dbReference type="ARBA" id="ARBA00022927"/>
    </source>
</evidence>
<protein>
    <submittedName>
        <fullName evidence="13">Type II secretion system protein M</fullName>
    </submittedName>
</protein>
<name>A0A6I3SWN9_9BURK</name>
<dbReference type="GO" id="GO:0015628">
    <property type="term" value="P:protein secretion by the type II secretion system"/>
    <property type="evidence" value="ECO:0007669"/>
    <property type="project" value="InterPro"/>
</dbReference>
<evidence type="ECO:0000256" key="4">
    <source>
        <dbReference type="ARBA" id="ARBA00022475"/>
    </source>
</evidence>
<evidence type="ECO:0000313" key="12">
    <source>
        <dbReference type="EMBL" id="GGC08631.1"/>
    </source>
</evidence>
<keyword evidence="8 11" id="KW-1133">Transmembrane helix</keyword>
<dbReference type="AlphaFoldDB" id="A0A6I3SWN9"/>
<evidence type="ECO:0000256" key="8">
    <source>
        <dbReference type="ARBA" id="ARBA00022989"/>
    </source>
</evidence>
<dbReference type="Proteomes" id="UP000430634">
    <property type="component" value="Unassembled WGS sequence"/>
</dbReference>
<dbReference type="InterPro" id="IPR007690">
    <property type="entry name" value="T2SS_GspM"/>
</dbReference>
<reference evidence="12" key="4">
    <citation type="submission" date="2024-05" db="EMBL/GenBank/DDBJ databases">
        <authorList>
            <person name="Sun Q."/>
            <person name="Zhou Y."/>
        </authorList>
    </citation>
    <scope>NUCLEOTIDE SEQUENCE</scope>
    <source>
        <strain evidence="12">CGMCC 1.15931</strain>
    </source>
</reference>
<evidence type="ECO:0000256" key="10">
    <source>
        <dbReference type="SAM" id="Coils"/>
    </source>
</evidence>
<dbReference type="SUPFAM" id="SSF103054">
    <property type="entry name" value="General secretion pathway protein M, EpsM"/>
    <property type="match status" value="1"/>
</dbReference>
<comment type="similarity">
    <text evidence="2">Belongs to the GSP M family.</text>
</comment>
<reference evidence="12" key="1">
    <citation type="journal article" date="2014" name="Int. J. Syst. Evol. Microbiol.">
        <title>Complete genome of a new Firmicutes species belonging to the dominant human colonic microbiota ('Ruminococcus bicirculans') reveals two chromosomes and a selective capacity to utilize plant glucans.</title>
        <authorList>
            <consortium name="NISC Comparative Sequencing Program"/>
            <person name="Wegmann U."/>
            <person name="Louis P."/>
            <person name="Goesmann A."/>
            <person name="Henrissat B."/>
            <person name="Duncan S.H."/>
            <person name="Flint H.J."/>
        </authorList>
    </citation>
    <scope>NUCLEOTIDE SEQUENCE</scope>
    <source>
        <strain evidence="12">CGMCC 1.15931</strain>
    </source>
</reference>
<comment type="subcellular location">
    <subcellularLocation>
        <location evidence="1">Cell inner membrane</location>
        <topology evidence="1">Single-pass membrane protein</topology>
    </subcellularLocation>
</comment>
<keyword evidence="3" id="KW-0813">Transport</keyword>
<feature type="coiled-coil region" evidence="10">
    <location>
        <begin position="54"/>
        <end position="84"/>
    </location>
</feature>
<evidence type="ECO:0000256" key="3">
    <source>
        <dbReference type="ARBA" id="ARBA00022448"/>
    </source>
</evidence>
<evidence type="ECO:0000256" key="5">
    <source>
        <dbReference type="ARBA" id="ARBA00022519"/>
    </source>
</evidence>
<proteinExistence type="inferred from homology"/>
<keyword evidence="10" id="KW-0175">Coiled coil</keyword>
<keyword evidence="5" id="KW-0997">Cell inner membrane</keyword>
<dbReference type="InterPro" id="IPR023229">
    <property type="entry name" value="T2SS_M_periplasmic_sf"/>
</dbReference>